<dbReference type="UniPathway" id="UPA00034">
    <property type="reaction ID" value="UER00018"/>
</dbReference>
<dbReference type="InterPro" id="IPR022663">
    <property type="entry name" value="DapB_C"/>
</dbReference>
<dbReference type="CDD" id="cd02274">
    <property type="entry name" value="DHDPR_N"/>
    <property type="match status" value="1"/>
</dbReference>
<comment type="pathway">
    <text evidence="8 12">Amino-acid biosynthesis; L-lysine biosynthesis via DAP pathway; (S)-tetrahydrodipicolinate from L-aspartate: step 4/4.</text>
</comment>
<dbReference type="PANTHER" id="PTHR20836:SF0">
    <property type="entry name" value="4-HYDROXY-TETRAHYDRODIPICOLINATE REDUCTASE 1, CHLOROPLASTIC-RELATED"/>
    <property type="match status" value="1"/>
</dbReference>
<evidence type="ECO:0000256" key="6">
    <source>
        <dbReference type="ARBA" id="ARBA00023027"/>
    </source>
</evidence>
<dbReference type="HAMAP" id="MF_00102">
    <property type="entry name" value="DapB"/>
    <property type="match status" value="1"/>
</dbReference>
<comment type="function">
    <text evidence="12">Catalyzes the conversion of 4-hydroxy-tetrahydrodipicolinate (HTPA) to tetrahydrodipicolinate.</text>
</comment>
<accession>A0A2T0BLU4</accession>
<comment type="catalytic activity">
    <reaction evidence="10 12">
        <text>(S)-2,3,4,5-tetrahydrodipicolinate + NADP(+) + H2O = (2S,4S)-4-hydroxy-2,3,4,5-tetrahydrodipicolinate + NADPH + H(+)</text>
        <dbReference type="Rhea" id="RHEA:35331"/>
        <dbReference type="ChEBI" id="CHEBI:15377"/>
        <dbReference type="ChEBI" id="CHEBI:15378"/>
        <dbReference type="ChEBI" id="CHEBI:16845"/>
        <dbReference type="ChEBI" id="CHEBI:57783"/>
        <dbReference type="ChEBI" id="CHEBI:58349"/>
        <dbReference type="ChEBI" id="CHEBI:67139"/>
        <dbReference type="EC" id="1.17.1.8"/>
    </reaction>
</comment>
<dbReference type="GO" id="GO:0008839">
    <property type="term" value="F:4-hydroxy-tetrahydrodipicolinate reductase"/>
    <property type="evidence" value="ECO:0007669"/>
    <property type="project" value="UniProtKB-UniRule"/>
</dbReference>
<evidence type="ECO:0000256" key="11">
    <source>
        <dbReference type="ARBA" id="ARBA00049396"/>
    </source>
</evidence>
<comment type="caution">
    <text evidence="15">The sequence shown here is derived from an EMBL/GenBank/DDBJ whole genome shotgun (WGS) entry which is preliminary data.</text>
</comment>
<feature type="binding site" evidence="12">
    <location>
        <begin position="169"/>
        <end position="170"/>
    </location>
    <ligand>
        <name>(S)-2,3,4,5-tetrahydrodipicolinate</name>
        <dbReference type="ChEBI" id="CHEBI:16845"/>
    </ligand>
</feature>
<evidence type="ECO:0000256" key="7">
    <source>
        <dbReference type="ARBA" id="ARBA00023154"/>
    </source>
</evidence>
<dbReference type="InterPro" id="IPR023940">
    <property type="entry name" value="DHDPR_bac"/>
</dbReference>
<comment type="similarity">
    <text evidence="1 12">Belongs to the DapB family.</text>
</comment>
<dbReference type="Pfam" id="PF01113">
    <property type="entry name" value="DapB_N"/>
    <property type="match status" value="1"/>
</dbReference>
<dbReference type="SUPFAM" id="SSF51735">
    <property type="entry name" value="NAD(P)-binding Rossmann-fold domains"/>
    <property type="match status" value="1"/>
</dbReference>
<evidence type="ECO:0000313" key="15">
    <source>
        <dbReference type="EMBL" id="PRR84856.1"/>
    </source>
</evidence>
<keyword evidence="3 12" id="KW-0521">NADP</keyword>
<dbReference type="EC" id="1.17.1.8" evidence="9 12"/>
<feature type="active site" description="Proton donor" evidence="12">
    <location>
        <position position="163"/>
    </location>
</feature>
<comment type="catalytic activity">
    <reaction evidence="11 12">
        <text>(S)-2,3,4,5-tetrahydrodipicolinate + NAD(+) + H2O = (2S,4S)-4-hydroxy-2,3,4,5-tetrahydrodipicolinate + NADH + H(+)</text>
        <dbReference type="Rhea" id="RHEA:35323"/>
        <dbReference type="ChEBI" id="CHEBI:15377"/>
        <dbReference type="ChEBI" id="CHEBI:15378"/>
        <dbReference type="ChEBI" id="CHEBI:16845"/>
        <dbReference type="ChEBI" id="CHEBI:57540"/>
        <dbReference type="ChEBI" id="CHEBI:57945"/>
        <dbReference type="ChEBI" id="CHEBI:67139"/>
        <dbReference type="EC" id="1.17.1.8"/>
    </reaction>
</comment>
<dbReference type="EMBL" id="PVXP01000031">
    <property type="protein sequence ID" value="PRR84856.1"/>
    <property type="molecule type" value="Genomic_DNA"/>
</dbReference>
<proteinExistence type="inferred from homology"/>
<keyword evidence="6 12" id="KW-0520">NAD</keyword>
<dbReference type="Pfam" id="PF05173">
    <property type="entry name" value="DapB_C"/>
    <property type="match status" value="1"/>
</dbReference>
<evidence type="ECO:0000256" key="12">
    <source>
        <dbReference type="HAMAP-Rule" id="MF_00102"/>
    </source>
</evidence>
<dbReference type="InterPro" id="IPR036291">
    <property type="entry name" value="NAD(P)-bd_dom_sf"/>
</dbReference>
<dbReference type="GO" id="GO:0050661">
    <property type="term" value="F:NADP binding"/>
    <property type="evidence" value="ECO:0007669"/>
    <property type="project" value="UniProtKB-UniRule"/>
</dbReference>
<dbReference type="Proteomes" id="UP000237798">
    <property type="component" value="Unassembled WGS sequence"/>
</dbReference>
<evidence type="ECO:0000256" key="9">
    <source>
        <dbReference type="ARBA" id="ARBA00038983"/>
    </source>
</evidence>
<protein>
    <recommendedName>
        <fullName evidence="9 12">4-hydroxy-tetrahydrodipicolinate reductase</fullName>
        <shortName evidence="12">HTPA reductase</shortName>
        <ecNumber evidence="9 12">1.17.1.8</ecNumber>
    </recommendedName>
</protein>
<keyword evidence="12" id="KW-0963">Cytoplasm</keyword>
<organism evidence="15 16">
    <name type="scientific">Clostridium luticellarii</name>
    <dbReference type="NCBI Taxonomy" id="1691940"/>
    <lineage>
        <taxon>Bacteria</taxon>
        <taxon>Bacillati</taxon>
        <taxon>Bacillota</taxon>
        <taxon>Clostridia</taxon>
        <taxon>Eubacteriales</taxon>
        <taxon>Clostridiaceae</taxon>
        <taxon>Clostridium</taxon>
    </lineage>
</organism>
<evidence type="ECO:0000256" key="10">
    <source>
        <dbReference type="ARBA" id="ARBA00049080"/>
    </source>
</evidence>
<comment type="subcellular location">
    <subcellularLocation>
        <location evidence="12">Cytoplasm</location>
    </subcellularLocation>
</comment>
<gene>
    <name evidence="15" type="primary">dapB_2</name>
    <name evidence="12" type="synonym">dapB</name>
    <name evidence="15" type="ORF">CLLU_21980</name>
</gene>
<keyword evidence="7 12" id="KW-0457">Lysine biosynthesis</keyword>
<comment type="subunit">
    <text evidence="12">Homotetramer.</text>
</comment>
<dbReference type="PANTHER" id="PTHR20836">
    <property type="entry name" value="DIHYDRODIPICOLINATE REDUCTASE"/>
    <property type="match status" value="1"/>
</dbReference>
<dbReference type="RefSeq" id="WP_106009822.1">
    <property type="nucleotide sequence ID" value="NZ_JALCPJ010000013.1"/>
</dbReference>
<evidence type="ECO:0000259" key="13">
    <source>
        <dbReference type="Pfam" id="PF01113"/>
    </source>
</evidence>
<feature type="binding site" evidence="12">
    <location>
        <begin position="101"/>
        <end position="103"/>
    </location>
    <ligand>
        <name>NAD(+)</name>
        <dbReference type="ChEBI" id="CHEBI:57540"/>
    </ligand>
</feature>
<dbReference type="NCBIfam" id="TIGR00036">
    <property type="entry name" value="dapB"/>
    <property type="match status" value="1"/>
</dbReference>
<feature type="binding site" evidence="12">
    <location>
        <position position="46"/>
    </location>
    <ligand>
        <name>NAD(+)</name>
        <dbReference type="ChEBI" id="CHEBI:57540"/>
    </ligand>
</feature>
<dbReference type="GO" id="GO:0005829">
    <property type="term" value="C:cytosol"/>
    <property type="evidence" value="ECO:0007669"/>
    <property type="project" value="TreeGrafter"/>
</dbReference>
<keyword evidence="2 12" id="KW-0028">Amino-acid biosynthesis</keyword>
<dbReference type="AlphaFoldDB" id="A0A2T0BLU4"/>
<keyword evidence="4 12" id="KW-0220">Diaminopimelate biosynthesis</keyword>
<evidence type="ECO:0000313" key="16">
    <source>
        <dbReference type="Proteomes" id="UP000237798"/>
    </source>
</evidence>
<evidence type="ECO:0000256" key="4">
    <source>
        <dbReference type="ARBA" id="ARBA00022915"/>
    </source>
</evidence>
<dbReference type="Gene3D" id="3.40.50.720">
    <property type="entry name" value="NAD(P)-binding Rossmann-like Domain"/>
    <property type="match status" value="1"/>
</dbReference>
<feature type="domain" description="Dihydrodipicolinate reductase N-terminal" evidence="13">
    <location>
        <begin position="2"/>
        <end position="129"/>
    </location>
</feature>
<name>A0A2T0BLU4_9CLOT</name>
<evidence type="ECO:0000259" key="14">
    <source>
        <dbReference type="Pfam" id="PF05173"/>
    </source>
</evidence>
<dbReference type="OrthoDB" id="9790352at2"/>
<keyword evidence="16" id="KW-1185">Reference proteome</keyword>
<keyword evidence="5 12" id="KW-0560">Oxidoreductase</keyword>
<evidence type="ECO:0000256" key="5">
    <source>
        <dbReference type="ARBA" id="ARBA00023002"/>
    </source>
</evidence>
<dbReference type="GO" id="GO:0009089">
    <property type="term" value="P:lysine biosynthetic process via diaminopimelate"/>
    <property type="evidence" value="ECO:0007669"/>
    <property type="project" value="UniProtKB-UniRule"/>
</dbReference>
<reference evidence="15 16" key="1">
    <citation type="submission" date="2018-03" db="EMBL/GenBank/DDBJ databases">
        <title>Genome sequence of Clostridium luticellarii DSM 29923.</title>
        <authorList>
            <person name="Poehlein A."/>
            <person name="Daniel R."/>
        </authorList>
    </citation>
    <scope>NUCLEOTIDE SEQUENCE [LARGE SCALE GENOMIC DNA]</scope>
    <source>
        <strain evidence="15 16">DSM 29923</strain>
    </source>
</reference>
<dbReference type="GO" id="GO:0016726">
    <property type="term" value="F:oxidoreductase activity, acting on CH or CH2 groups, NAD or NADP as acceptor"/>
    <property type="evidence" value="ECO:0007669"/>
    <property type="project" value="UniProtKB-UniRule"/>
</dbReference>
<dbReference type="PIRSF" id="PIRSF000161">
    <property type="entry name" value="DHPR"/>
    <property type="match status" value="1"/>
</dbReference>
<feature type="binding site" evidence="12">
    <location>
        <position position="160"/>
    </location>
    <ligand>
        <name>(S)-2,3,4,5-tetrahydrodipicolinate</name>
        <dbReference type="ChEBI" id="CHEBI:16845"/>
    </ligand>
</feature>
<feature type="active site" description="Proton donor/acceptor" evidence="12">
    <location>
        <position position="159"/>
    </location>
</feature>
<evidence type="ECO:0000256" key="2">
    <source>
        <dbReference type="ARBA" id="ARBA00022605"/>
    </source>
</evidence>
<dbReference type="GO" id="GO:0051287">
    <property type="term" value="F:NAD binding"/>
    <property type="evidence" value="ECO:0007669"/>
    <property type="project" value="UniProtKB-UniRule"/>
</dbReference>
<comment type="caution">
    <text evidence="12">Was originally thought to be a dihydrodipicolinate reductase (DHDPR), catalyzing the conversion of dihydrodipicolinate to tetrahydrodipicolinate. However, it was shown in E.coli that the substrate of the enzymatic reaction is not dihydrodipicolinate (DHDP) but in fact (2S,4S)-4-hydroxy-2,3,4,5-tetrahydrodipicolinic acid (HTPA), the product released by the DapA-catalyzed reaction.</text>
</comment>
<evidence type="ECO:0000256" key="3">
    <source>
        <dbReference type="ARBA" id="ARBA00022857"/>
    </source>
</evidence>
<feature type="domain" description="Dihydrodipicolinate reductase C-terminal" evidence="14">
    <location>
        <begin position="133"/>
        <end position="253"/>
    </location>
</feature>
<dbReference type="SUPFAM" id="SSF55347">
    <property type="entry name" value="Glyceraldehyde-3-phosphate dehydrogenase-like, C-terminal domain"/>
    <property type="match status" value="1"/>
</dbReference>
<dbReference type="GO" id="GO:0019877">
    <property type="term" value="P:diaminopimelate biosynthetic process"/>
    <property type="evidence" value="ECO:0007669"/>
    <property type="project" value="UniProtKB-UniRule"/>
</dbReference>
<dbReference type="InterPro" id="IPR000846">
    <property type="entry name" value="DapB_N"/>
</dbReference>
<evidence type="ECO:0000256" key="1">
    <source>
        <dbReference type="ARBA" id="ARBA00006642"/>
    </source>
</evidence>
<dbReference type="Gene3D" id="3.30.360.10">
    <property type="entry name" value="Dihydrodipicolinate Reductase, domain 2"/>
    <property type="match status" value="1"/>
</dbReference>
<sequence length="279" mass="30505">MIKVALIGIGKTGKHIANEILKQDNMEIVCAICSPKSKKEGMRLGDLLKNDAAQVKISTSDKLETSILETKPDVVVDFSTPAATMKNALTLSKIKINIVIGTTGFSEENIDKLKNMTYKFGNGIVYAPNITLGVNVVMLLSNIAASILNNYDFQVLELHHKTKKDIPSGTAIKLSKEIEHGLQSSGVFNKNIPVNGVRAGGVIGKHEVLIVGDDDQIKISHESFSRKAFASGAIKAVNYIYKKSGYYEMKDILDFKKILHEYIDTSDSTLNNTLDSTLC</sequence>
<feature type="binding site" evidence="12">
    <location>
        <position position="49"/>
    </location>
    <ligand>
        <name>NADP(+)</name>
        <dbReference type="ChEBI" id="CHEBI:58349"/>
    </ligand>
</feature>
<comment type="caution">
    <text evidence="12">Lacks conserved residue(s) required for the propagation of feature annotation.</text>
</comment>
<evidence type="ECO:0000256" key="8">
    <source>
        <dbReference type="ARBA" id="ARBA00037922"/>
    </source>
</evidence>